<proteinExistence type="predicted"/>
<keyword evidence="3" id="KW-0804">Transcription</keyword>
<accession>A0A974NYN0</accession>
<protein>
    <submittedName>
        <fullName evidence="5">Helix-turn-helix domain-containing protein</fullName>
    </submittedName>
</protein>
<gene>
    <name evidence="5" type="ORF">H5J25_19390</name>
</gene>
<dbReference type="GO" id="GO:0003677">
    <property type="term" value="F:DNA binding"/>
    <property type="evidence" value="ECO:0007669"/>
    <property type="project" value="UniProtKB-KW"/>
</dbReference>
<evidence type="ECO:0000313" key="6">
    <source>
        <dbReference type="Proteomes" id="UP000595894"/>
    </source>
</evidence>
<dbReference type="PANTHER" id="PTHR30204">
    <property type="entry name" value="REDOX-CYCLING DRUG-SENSING TRANSCRIPTIONAL ACTIVATOR SOXR"/>
    <property type="match status" value="1"/>
</dbReference>
<dbReference type="PROSITE" id="PS50937">
    <property type="entry name" value="HTH_MERR_2"/>
    <property type="match status" value="1"/>
</dbReference>
<dbReference type="Pfam" id="PF13411">
    <property type="entry name" value="MerR_1"/>
    <property type="match status" value="1"/>
</dbReference>
<dbReference type="InterPro" id="IPR047057">
    <property type="entry name" value="MerR_fam"/>
</dbReference>
<dbReference type="GO" id="GO:0003700">
    <property type="term" value="F:DNA-binding transcription factor activity"/>
    <property type="evidence" value="ECO:0007669"/>
    <property type="project" value="InterPro"/>
</dbReference>
<keyword evidence="5" id="KW-0614">Plasmid</keyword>
<reference evidence="6" key="1">
    <citation type="submission" date="2020-09" db="EMBL/GenBank/DDBJ databases">
        <title>Sphingomonas sp., a new species isolated from pork steak.</title>
        <authorList>
            <person name="Heidler von Heilborn D."/>
        </authorList>
    </citation>
    <scope>NUCLEOTIDE SEQUENCE [LARGE SCALE GENOMIC DNA]</scope>
    <source>
        <plasmid evidence="6">punnamed1</plasmid>
    </source>
</reference>
<evidence type="ECO:0000256" key="3">
    <source>
        <dbReference type="ARBA" id="ARBA00023163"/>
    </source>
</evidence>
<sequence length="158" mass="17277">MHPLVGRGSSAVSEKLTIGKLASATGTKVETIRYYEQIGLLPAPARSAGNYRTYEGEHLRRLSFIRRARDLGFSIDQVRELMGLADRREQSCLAADVIANRHRDAITRKIADLTALAGELDALIASCSRNTVADCRIIEALGPTLDMPFTQSRAHGPD</sequence>
<dbReference type="SMART" id="SM00422">
    <property type="entry name" value="HTH_MERR"/>
    <property type="match status" value="1"/>
</dbReference>
<keyword evidence="1" id="KW-0805">Transcription regulation</keyword>
<dbReference type="InterPro" id="IPR000551">
    <property type="entry name" value="MerR-type_HTH_dom"/>
</dbReference>
<dbReference type="KEGG" id="sari:H5J25_19390"/>
<evidence type="ECO:0000256" key="2">
    <source>
        <dbReference type="ARBA" id="ARBA00023125"/>
    </source>
</evidence>
<keyword evidence="2" id="KW-0238">DNA-binding</keyword>
<dbReference type="PANTHER" id="PTHR30204:SF94">
    <property type="entry name" value="HEAVY METAL-DEPENDENT TRANSCRIPTIONAL REGULATOR HI_0293-RELATED"/>
    <property type="match status" value="1"/>
</dbReference>
<name>A0A974NYN0_9SPHN</name>
<organism evidence="5 6">
    <name type="scientific">Sphingomonas aliaeris</name>
    <dbReference type="NCBI Taxonomy" id="2759526"/>
    <lineage>
        <taxon>Bacteria</taxon>
        <taxon>Pseudomonadati</taxon>
        <taxon>Pseudomonadota</taxon>
        <taxon>Alphaproteobacteria</taxon>
        <taxon>Sphingomonadales</taxon>
        <taxon>Sphingomonadaceae</taxon>
        <taxon>Sphingomonas</taxon>
    </lineage>
</organism>
<evidence type="ECO:0000256" key="1">
    <source>
        <dbReference type="ARBA" id="ARBA00023015"/>
    </source>
</evidence>
<evidence type="ECO:0000313" key="5">
    <source>
        <dbReference type="EMBL" id="QQV79223.1"/>
    </source>
</evidence>
<dbReference type="SUPFAM" id="SSF46955">
    <property type="entry name" value="Putative DNA-binding domain"/>
    <property type="match status" value="1"/>
</dbReference>
<dbReference type="InterPro" id="IPR009061">
    <property type="entry name" value="DNA-bd_dom_put_sf"/>
</dbReference>
<dbReference type="Gene3D" id="1.10.1660.10">
    <property type="match status" value="1"/>
</dbReference>
<evidence type="ECO:0000259" key="4">
    <source>
        <dbReference type="PROSITE" id="PS50937"/>
    </source>
</evidence>
<feature type="domain" description="HTH merR-type" evidence="4">
    <location>
        <begin position="15"/>
        <end position="84"/>
    </location>
</feature>
<dbReference type="Proteomes" id="UP000595894">
    <property type="component" value="Plasmid punnamed1"/>
</dbReference>
<keyword evidence="6" id="KW-1185">Reference proteome</keyword>
<dbReference type="CDD" id="cd04785">
    <property type="entry name" value="HTH_CadR-PbrR-like"/>
    <property type="match status" value="1"/>
</dbReference>
<dbReference type="PRINTS" id="PR00040">
    <property type="entry name" value="HTHMERR"/>
</dbReference>
<dbReference type="EMBL" id="CP061036">
    <property type="protein sequence ID" value="QQV79223.1"/>
    <property type="molecule type" value="Genomic_DNA"/>
</dbReference>
<geneLocation type="plasmid" evidence="5 6">
    <name>punnamed1</name>
</geneLocation>
<dbReference type="AlphaFoldDB" id="A0A974NYN0"/>